<keyword evidence="1 2" id="KW-0238">DNA-binding</keyword>
<dbReference type="Gene3D" id="1.10.357.10">
    <property type="entry name" value="Tetracycline Repressor, domain 2"/>
    <property type="match status" value="1"/>
</dbReference>
<dbReference type="InterPro" id="IPR001647">
    <property type="entry name" value="HTH_TetR"/>
</dbReference>
<dbReference type="InterPro" id="IPR009057">
    <property type="entry name" value="Homeodomain-like_sf"/>
</dbReference>
<dbReference type="SUPFAM" id="SSF46689">
    <property type="entry name" value="Homeodomain-like"/>
    <property type="match status" value="1"/>
</dbReference>
<feature type="domain" description="HTH tetR-type" evidence="3">
    <location>
        <begin position="6"/>
        <end position="66"/>
    </location>
</feature>
<gene>
    <name evidence="4" type="ORF">GA560_10645</name>
</gene>
<accession>A0A4Q5DSV2</accession>
<sequence>MIMNNNMLRRRIIGAAAECFLKYGIKNTSMNFISEILHISKRTLYQSFPSKRDLLKACVTFRLETSRRRIEGRCDSAGPIEAIVCMNYGAYAFSRMFYPAFRKDIPKYPDALVLFEEEYRTPLCKMCYGHFEEAKRMRLIQPESNFEFAFQFFEKTLLTVPSGDGDENRQAEIYTNAILTYLAGICTGEGRERLNNVLVEIQYENEDKFV</sequence>
<comment type="caution">
    <text evidence="4">The sequence shown here is derived from an EMBL/GenBank/DDBJ whole genome shotgun (WGS) entry which is preliminary data.</text>
</comment>
<name>A0A4Q5DSV2_9BACE</name>
<evidence type="ECO:0000256" key="2">
    <source>
        <dbReference type="PROSITE-ProRule" id="PRU00335"/>
    </source>
</evidence>
<protein>
    <submittedName>
        <fullName evidence="4">TetR/AcrR family transcriptional regulator</fullName>
    </submittedName>
</protein>
<proteinExistence type="predicted"/>
<evidence type="ECO:0000313" key="4">
    <source>
        <dbReference type="EMBL" id="KAB6082964.1"/>
    </source>
</evidence>
<evidence type="ECO:0000259" key="3">
    <source>
        <dbReference type="PROSITE" id="PS50977"/>
    </source>
</evidence>
<dbReference type="Pfam" id="PF00440">
    <property type="entry name" value="TetR_N"/>
    <property type="match status" value="1"/>
</dbReference>
<organism evidence="4 5">
    <name type="scientific">Bacteroides xylanisolvens</name>
    <dbReference type="NCBI Taxonomy" id="371601"/>
    <lineage>
        <taxon>Bacteria</taxon>
        <taxon>Pseudomonadati</taxon>
        <taxon>Bacteroidota</taxon>
        <taxon>Bacteroidia</taxon>
        <taxon>Bacteroidales</taxon>
        <taxon>Bacteroidaceae</taxon>
        <taxon>Bacteroides</taxon>
    </lineage>
</organism>
<reference evidence="4 5" key="1">
    <citation type="journal article" date="2019" name="Nat. Med.">
        <title>A library of human gut bacterial isolates paired with longitudinal multiomics data enables mechanistic microbiome research.</title>
        <authorList>
            <person name="Poyet M."/>
            <person name="Groussin M."/>
            <person name="Gibbons S.M."/>
            <person name="Avila-Pacheco J."/>
            <person name="Jiang X."/>
            <person name="Kearney S.M."/>
            <person name="Perrotta A.R."/>
            <person name="Berdy B."/>
            <person name="Zhao S."/>
            <person name="Lieberman T.D."/>
            <person name="Swanson P.K."/>
            <person name="Smith M."/>
            <person name="Roesemann S."/>
            <person name="Alexander J.E."/>
            <person name="Rich S.A."/>
            <person name="Livny J."/>
            <person name="Vlamakis H."/>
            <person name="Clish C."/>
            <person name="Bullock K."/>
            <person name="Deik A."/>
            <person name="Scott J."/>
            <person name="Pierce K.A."/>
            <person name="Xavier R.J."/>
            <person name="Alm E.J."/>
        </authorList>
    </citation>
    <scope>NUCLEOTIDE SEQUENCE [LARGE SCALE GENOMIC DNA]</scope>
    <source>
        <strain evidence="4 5">BIOML-A73</strain>
    </source>
</reference>
<evidence type="ECO:0000256" key="1">
    <source>
        <dbReference type="ARBA" id="ARBA00023125"/>
    </source>
</evidence>
<evidence type="ECO:0000313" key="5">
    <source>
        <dbReference type="Proteomes" id="UP000474077"/>
    </source>
</evidence>
<dbReference type="AlphaFoldDB" id="A0A4Q5DSV2"/>
<feature type="DNA-binding region" description="H-T-H motif" evidence="2">
    <location>
        <begin position="29"/>
        <end position="48"/>
    </location>
</feature>
<dbReference type="Proteomes" id="UP000474077">
    <property type="component" value="Unassembled WGS sequence"/>
</dbReference>
<dbReference type="PROSITE" id="PS50977">
    <property type="entry name" value="HTH_TETR_2"/>
    <property type="match status" value="1"/>
</dbReference>
<dbReference type="GO" id="GO:0003677">
    <property type="term" value="F:DNA binding"/>
    <property type="evidence" value="ECO:0007669"/>
    <property type="project" value="UniProtKB-UniRule"/>
</dbReference>
<dbReference type="PRINTS" id="PR00455">
    <property type="entry name" value="HTHTETR"/>
</dbReference>
<dbReference type="EMBL" id="WDER01000024">
    <property type="protein sequence ID" value="KAB6082964.1"/>
    <property type="molecule type" value="Genomic_DNA"/>
</dbReference>